<dbReference type="RefSeq" id="WP_307227108.1">
    <property type="nucleotide sequence ID" value="NZ_JAUSVF010000001.1"/>
</dbReference>
<dbReference type="Pfam" id="PF05135">
    <property type="entry name" value="Phage_connect_1"/>
    <property type="match status" value="1"/>
</dbReference>
<comment type="caution">
    <text evidence="1">The sequence shown here is derived from an EMBL/GenBank/DDBJ whole genome shotgun (WGS) entry which is preliminary data.</text>
</comment>
<accession>A0ABU0BPH5</accession>
<name>A0ABU0BPH5_9HYPH</name>
<reference evidence="1 2" key="1">
    <citation type="submission" date="2023-07" db="EMBL/GenBank/DDBJ databases">
        <title>Genomic Encyclopedia of Type Strains, Phase IV (KMG-IV): sequencing the most valuable type-strain genomes for metagenomic binning, comparative biology and taxonomic classification.</title>
        <authorList>
            <person name="Goeker M."/>
        </authorList>
    </citation>
    <scope>NUCLEOTIDE SEQUENCE [LARGE SCALE GENOMIC DNA]</scope>
    <source>
        <strain evidence="1 2">DSM 1112</strain>
    </source>
</reference>
<keyword evidence="2" id="KW-1185">Reference proteome</keyword>
<dbReference type="InterPro" id="IPR021146">
    <property type="entry name" value="Phage_gp6-like_head-tail"/>
</dbReference>
<sequence length="92" mass="10020">MISLDDAKAQLRVDFNDDDASIERYIAAAAAHLRRIGVDVDADPPSEDIDVAMLLLVGHFYGNREATTIGVSVEITPLGLDRLIAPHREHGI</sequence>
<dbReference type="NCBIfam" id="TIGR01560">
    <property type="entry name" value="put_DNA_pack"/>
    <property type="match status" value="1"/>
</dbReference>
<dbReference type="Gene3D" id="1.10.3230.30">
    <property type="entry name" value="Phage gp6-like head-tail connector protein"/>
    <property type="match status" value="1"/>
</dbReference>
<evidence type="ECO:0000313" key="1">
    <source>
        <dbReference type="EMBL" id="MDQ0318772.1"/>
    </source>
</evidence>
<organism evidence="1 2">
    <name type="scientific">Pararhizobium capsulatum DSM 1112</name>
    <dbReference type="NCBI Taxonomy" id="1121113"/>
    <lineage>
        <taxon>Bacteria</taxon>
        <taxon>Pseudomonadati</taxon>
        <taxon>Pseudomonadota</taxon>
        <taxon>Alphaproteobacteria</taxon>
        <taxon>Hyphomicrobiales</taxon>
        <taxon>Rhizobiaceae</taxon>
        <taxon>Rhizobium/Agrobacterium group</taxon>
        <taxon>Pararhizobium</taxon>
    </lineage>
</organism>
<protein>
    <recommendedName>
        <fullName evidence="3">Phage gp6-like head-tail connector protein</fullName>
    </recommendedName>
</protein>
<dbReference type="InterPro" id="IPR006450">
    <property type="entry name" value="Phage_HK97_gp6-like"/>
</dbReference>
<dbReference type="Proteomes" id="UP001230207">
    <property type="component" value="Unassembled WGS sequence"/>
</dbReference>
<proteinExistence type="predicted"/>
<dbReference type="EMBL" id="JAUSVF010000001">
    <property type="protein sequence ID" value="MDQ0318772.1"/>
    <property type="molecule type" value="Genomic_DNA"/>
</dbReference>
<evidence type="ECO:0000313" key="2">
    <source>
        <dbReference type="Proteomes" id="UP001230207"/>
    </source>
</evidence>
<dbReference type="CDD" id="cd08054">
    <property type="entry name" value="gp6"/>
    <property type="match status" value="1"/>
</dbReference>
<gene>
    <name evidence="1" type="ORF">QO002_000910</name>
</gene>
<evidence type="ECO:0008006" key="3">
    <source>
        <dbReference type="Google" id="ProtNLM"/>
    </source>
</evidence>